<organism evidence="1 2">
    <name type="scientific">Enterococcus durans</name>
    <dbReference type="NCBI Taxonomy" id="53345"/>
    <lineage>
        <taxon>Bacteria</taxon>
        <taxon>Bacillati</taxon>
        <taxon>Bacillota</taxon>
        <taxon>Bacilli</taxon>
        <taxon>Lactobacillales</taxon>
        <taxon>Enterococcaceae</taxon>
        <taxon>Enterococcus</taxon>
    </lineage>
</organism>
<reference evidence="1 2" key="1">
    <citation type="submission" date="2017-09" db="EMBL/GenBank/DDBJ databases">
        <title>FDA dAtabase for Regulatory Grade micrObial Sequences (FDA-ARGOS): Supporting development and validation of Infectious Disease Dx tests.</title>
        <authorList>
            <person name="Minogue T."/>
            <person name="Wolcott M."/>
            <person name="Wasieloski L."/>
            <person name="Aguilar W."/>
            <person name="Moore D."/>
            <person name="Tallon L.J."/>
            <person name="Sadzewicz L."/>
            <person name="Ott S."/>
            <person name="Zhao X."/>
            <person name="Nagaraj S."/>
            <person name="Vavikolanu K."/>
            <person name="Aluvathingal J."/>
            <person name="Nadendla S."/>
            <person name="Sichtig H."/>
        </authorList>
    </citation>
    <scope>NUCLEOTIDE SEQUENCE [LARGE SCALE GENOMIC DNA]</scope>
    <source>
        <strain evidence="1 2">FDAARGOS_396</strain>
    </source>
</reference>
<dbReference type="Proteomes" id="UP000220669">
    <property type="component" value="Unassembled WGS sequence"/>
</dbReference>
<protein>
    <submittedName>
        <fullName evidence="1">Uncharacterized protein</fullName>
    </submittedName>
</protein>
<evidence type="ECO:0000313" key="2">
    <source>
        <dbReference type="Proteomes" id="UP000220669"/>
    </source>
</evidence>
<gene>
    <name evidence="1" type="ORF">CRM96_07725</name>
</gene>
<accession>A0A377L3S9</accession>
<proteinExistence type="predicted"/>
<dbReference type="OrthoDB" id="2195027at2"/>
<name>A0A377L3S9_9ENTE</name>
<comment type="caution">
    <text evidence="1">The sequence shown here is derived from an EMBL/GenBank/DDBJ whole genome shotgun (WGS) entry which is preliminary data.</text>
</comment>
<sequence length="204" mass="21333">MELKVSKSKFLCLGMTSLMLLGILNGTGLGVYAAESDTEESNTEAPTSLWDIEAETNPIYDSTPLTSNLPENVTVDYTEEGPIVTVYDESADTTKLQSNRVARAAVSRWGGWEYTNIAISTGVLAGAINTGLSAGVGAVAGIVGLPAKAIGGLLAVSGWTEIGGAPGAAVAKQWDKNGNGWVGFYYQRGYDAAGKVVATRYKTE</sequence>
<dbReference type="AlphaFoldDB" id="A0A377L3S9"/>
<dbReference type="EMBL" id="PDEB01000004">
    <property type="protein sequence ID" value="PEH44904.1"/>
    <property type="molecule type" value="Genomic_DNA"/>
</dbReference>
<evidence type="ECO:0000313" key="1">
    <source>
        <dbReference type="EMBL" id="PEH44904.1"/>
    </source>
</evidence>
<dbReference type="RefSeq" id="WP_016176530.1">
    <property type="nucleotide sequence ID" value="NZ_JADMRN010000032.1"/>
</dbReference>